<dbReference type="OrthoDB" id="8477520at2"/>
<evidence type="ECO:0000313" key="2">
    <source>
        <dbReference type="EMBL" id="PWS37959.1"/>
    </source>
</evidence>
<keyword evidence="3" id="KW-1185">Reference proteome</keyword>
<dbReference type="PANTHER" id="PTHR42941:SF1">
    <property type="entry name" value="SLL1037 PROTEIN"/>
    <property type="match status" value="1"/>
</dbReference>
<evidence type="ECO:0000313" key="3">
    <source>
        <dbReference type="Proteomes" id="UP000245765"/>
    </source>
</evidence>
<evidence type="ECO:0008006" key="4">
    <source>
        <dbReference type="Google" id="ProtNLM"/>
    </source>
</evidence>
<dbReference type="Proteomes" id="UP000245765">
    <property type="component" value="Unassembled WGS sequence"/>
</dbReference>
<name>A0A317FJ26_9PROT</name>
<dbReference type="Gene3D" id="3.40.190.10">
    <property type="entry name" value="Periplasmic binding protein-like II"/>
    <property type="match status" value="2"/>
</dbReference>
<feature type="signal peptide" evidence="1">
    <location>
        <begin position="1"/>
        <end position="25"/>
    </location>
</feature>
<dbReference type="PANTHER" id="PTHR42941">
    <property type="entry name" value="SLL1037 PROTEIN"/>
    <property type="match status" value="1"/>
</dbReference>
<gene>
    <name evidence="2" type="ORF">DFH01_01190</name>
</gene>
<feature type="chain" id="PRO_5016247999" description="TAXI family TRAP transporter solute-binding subunit" evidence="1">
    <location>
        <begin position="26"/>
        <end position="318"/>
    </location>
</feature>
<dbReference type="AlphaFoldDB" id="A0A317FJ26"/>
<evidence type="ECO:0000256" key="1">
    <source>
        <dbReference type="SAM" id="SignalP"/>
    </source>
</evidence>
<dbReference type="RefSeq" id="WP_109868581.1">
    <property type="nucleotide sequence ID" value="NZ_QGNA01000001.1"/>
</dbReference>
<dbReference type="InterPro" id="IPR011852">
    <property type="entry name" value="TRAP_TAXI"/>
</dbReference>
<reference evidence="3" key="1">
    <citation type="submission" date="2018-05" db="EMBL/GenBank/DDBJ databases">
        <authorList>
            <person name="Du Z."/>
            <person name="Wang X."/>
        </authorList>
    </citation>
    <scope>NUCLEOTIDE SEQUENCE [LARGE SCALE GENOMIC DNA]</scope>
    <source>
        <strain evidence="3">CQN31</strain>
    </source>
</reference>
<sequence length="318" mass="34064">MNALLRLAAAATLAVSAAIAKPAAAQPTQLSMGGSTTTTPFFAYYSAVARSISQSDPGLNVTVVSTGGFGTNIRQMIGGQMNFGGVSPDLLEDAENAATPFRDFRVLWWAVPAVQYIVVRADSPVRSLSDLNGRCFHAGMRGSSSEKNMLRIIRALGYTPQHYPADAADAINAIRTGRCLGQARTGGNRNVDANTAELALTVPLRAIGYTDAEIARVQREIPWMSFREVPAGVLGAGPFRTHELMVGFAATTRMSDDIAYRVVRGMHSGIAEQREAFAPLRDTDVIANTMSVRGVKLHPGAIRFYREIGVQVPAELVP</sequence>
<dbReference type="EMBL" id="QGNA01000001">
    <property type="protein sequence ID" value="PWS37959.1"/>
    <property type="molecule type" value="Genomic_DNA"/>
</dbReference>
<dbReference type="NCBIfam" id="TIGR02122">
    <property type="entry name" value="TRAP_TAXI"/>
    <property type="match status" value="1"/>
</dbReference>
<dbReference type="SUPFAM" id="SSF53850">
    <property type="entry name" value="Periplasmic binding protein-like II"/>
    <property type="match status" value="1"/>
</dbReference>
<keyword evidence="1" id="KW-0732">Signal</keyword>
<protein>
    <recommendedName>
        <fullName evidence="4">TAXI family TRAP transporter solute-binding subunit</fullName>
    </recommendedName>
</protein>
<accession>A0A317FJ26</accession>
<proteinExistence type="predicted"/>
<organism evidence="2 3">
    <name type="scientific">Falsiroseomonas bella</name>
    <dbReference type="NCBI Taxonomy" id="2184016"/>
    <lineage>
        <taxon>Bacteria</taxon>
        <taxon>Pseudomonadati</taxon>
        <taxon>Pseudomonadota</taxon>
        <taxon>Alphaproteobacteria</taxon>
        <taxon>Acetobacterales</taxon>
        <taxon>Roseomonadaceae</taxon>
        <taxon>Falsiroseomonas</taxon>
    </lineage>
</organism>
<comment type="caution">
    <text evidence="2">The sequence shown here is derived from an EMBL/GenBank/DDBJ whole genome shotgun (WGS) entry which is preliminary data.</text>
</comment>
<dbReference type="Pfam" id="PF16868">
    <property type="entry name" value="NMT1_3"/>
    <property type="match status" value="1"/>
</dbReference>